<keyword evidence="5 7" id="KW-0472">Membrane</keyword>
<organism evidence="9 10">
    <name type="scientific">Exophiala spinifera</name>
    <dbReference type="NCBI Taxonomy" id="91928"/>
    <lineage>
        <taxon>Eukaryota</taxon>
        <taxon>Fungi</taxon>
        <taxon>Dikarya</taxon>
        <taxon>Ascomycota</taxon>
        <taxon>Pezizomycotina</taxon>
        <taxon>Eurotiomycetes</taxon>
        <taxon>Chaetothyriomycetidae</taxon>
        <taxon>Chaetothyriales</taxon>
        <taxon>Herpotrichiellaceae</taxon>
        <taxon>Exophiala</taxon>
    </lineage>
</organism>
<protein>
    <recommendedName>
        <fullName evidence="8">Major facilitator superfamily (MFS) profile domain-containing protein</fullName>
    </recommendedName>
</protein>
<keyword evidence="4 7" id="KW-1133">Transmembrane helix</keyword>
<feature type="transmembrane region" description="Helical" evidence="7">
    <location>
        <begin position="125"/>
        <end position="144"/>
    </location>
</feature>
<evidence type="ECO:0000256" key="4">
    <source>
        <dbReference type="ARBA" id="ARBA00022989"/>
    </source>
</evidence>
<dbReference type="RefSeq" id="XP_016240387.1">
    <property type="nucleotide sequence ID" value="XM_016375111.1"/>
</dbReference>
<evidence type="ECO:0000256" key="1">
    <source>
        <dbReference type="ARBA" id="ARBA00004141"/>
    </source>
</evidence>
<sequence>MASSGPIASVALPTTTLKASEFDHLELDPTKSEGSGISDEVDWTDEDETRIRRKIDRRIVPLVTVLYLLCFLDRANIGNARIQGMAVDLDLVGYRFNWALSVFYIVYLLVEVPSNILLKHVGPKLYIPMLVMGFGFVSMCTAFVKSFNTLCVARAFLGIFEGGTMPGIAFFLSTFYKRRELYFRIGIFISAASIAGAFGGLFATALARIPRWGTNSTPIHTWRNIFFFEGLLTMLVAGVAPFLMPSNPQTCMFLTERERHIAHERLIREHRADPHERVRLRHIRAAIFNINNNIAALGFFMINVTVQGLSIFLPTILKDLGWTSTKAQLYSVPPYVAACLVAIAIAYISDKTRRRGVYLALFTVPPIIGFSLLRWNTNPSIRYMAIYFITTGAFPGGPGFMSWGINNSAGPATRAVATAYIVSVGTGGGVLATWTYLVRDGPRYPIGHSINLGAQVIVLALATFGILYNLRENRVRAAGKRDHRLEGLTEQEKRELGHHHPEFRYIP</sequence>
<evidence type="ECO:0000256" key="6">
    <source>
        <dbReference type="SAM" id="MobiDB-lite"/>
    </source>
</evidence>
<name>A0A0D1YY17_9EURO</name>
<dbReference type="FunFam" id="1.20.1250.20:FF:000018">
    <property type="entry name" value="MFS transporter permease"/>
    <property type="match status" value="1"/>
</dbReference>
<feature type="transmembrane region" description="Helical" evidence="7">
    <location>
        <begin position="225"/>
        <end position="244"/>
    </location>
</feature>
<dbReference type="GeneID" id="27327829"/>
<accession>A0A0D1YY17</accession>
<keyword evidence="2" id="KW-0813">Transport</keyword>
<evidence type="ECO:0000259" key="8">
    <source>
        <dbReference type="PROSITE" id="PS50850"/>
    </source>
</evidence>
<evidence type="ECO:0000256" key="5">
    <source>
        <dbReference type="ARBA" id="ARBA00023136"/>
    </source>
</evidence>
<dbReference type="GO" id="GO:0016020">
    <property type="term" value="C:membrane"/>
    <property type="evidence" value="ECO:0007669"/>
    <property type="project" value="UniProtKB-SubCell"/>
</dbReference>
<dbReference type="FunFam" id="1.20.1250.20:FF:000013">
    <property type="entry name" value="MFS general substrate transporter"/>
    <property type="match status" value="1"/>
</dbReference>
<feature type="region of interest" description="Disordered" evidence="6">
    <location>
        <begin position="486"/>
        <end position="507"/>
    </location>
</feature>
<dbReference type="PROSITE" id="PS50850">
    <property type="entry name" value="MFS"/>
    <property type="match status" value="1"/>
</dbReference>
<dbReference type="OrthoDB" id="9971669at2759"/>
<evidence type="ECO:0000256" key="3">
    <source>
        <dbReference type="ARBA" id="ARBA00022692"/>
    </source>
</evidence>
<dbReference type="InterPro" id="IPR036259">
    <property type="entry name" value="MFS_trans_sf"/>
</dbReference>
<dbReference type="AlphaFoldDB" id="A0A0D1YY17"/>
<dbReference type="VEuPathDB" id="FungiDB:PV08_00746"/>
<feature type="transmembrane region" description="Helical" evidence="7">
    <location>
        <begin position="97"/>
        <end position="118"/>
    </location>
</feature>
<dbReference type="HOGENOM" id="CLU_001265_0_1_1"/>
<dbReference type="InterPro" id="IPR011701">
    <property type="entry name" value="MFS"/>
</dbReference>
<evidence type="ECO:0000313" key="9">
    <source>
        <dbReference type="EMBL" id="KIW20171.1"/>
    </source>
</evidence>
<feature type="transmembrane region" description="Helical" evidence="7">
    <location>
        <begin position="183"/>
        <end position="205"/>
    </location>
</feature>
<feature type="transmembrane region" description="Helical" evidence="7">
    <location>
        <begin position="329"/>
        <end position="349"/>
    </location>
</feature>
<comment type="subcellular location">
    <subcellularLocation>
        <location evidence="1">Membrane</location>
        <topology evidence="1">Multi-pass membrane protein</topology>
    </subcellularLocation>
</comment>
<gene>
    <name evidence="9" type="ORF">PV08_00746</name>
</gene>
<feature type="transmembrane region" description="Helical" evidence="7">
    <location>
        <begin position="356"/>
        <end position="375"/>
    </location>
</feature>
<evidence type="ECO:0000313" key="10">
    <source>
        <dbReference type="Proteomes" id="UP000053328"/>
    </source>
</evidence>
<reference evidence="9 10" key="1">
    <citation type="submission" date="2015-01" db="EMBL/GenBank/DDBJ databases">
        <title>The Genome Sequence of Exophiala spinifera CBS89968.</title>
        <authorList>
            <consortium name="The Broad Institute Genomics Platform"/>
            <person name="Cuomo C."/>
            <person name="de Hoog S."/>
            <person name="Gorbushina A."/>
            <person name="Stielow B."/>
            <person name="Teixiera M."/>
            <person name="Abouelleil A."/>
            <person name="Chapman S.B."/>
            <person name="Priest M."/>
            <person name="Young S.K."/>
            <person name="Wortman J."/>
            <person name="Nusbaum C."/>
            <person name="Birren B."/>
        </authorList>
    </citation>
    <scope>NUCLEOTIDE SEQUENCE [LARGE SCALE GENOMIC DNA]</scope>
    <source>
        <strain evidence="9 10">CBS 89968</strain>
    </source>
</reference>
<feature type="transmembrane region" description="Helical" evidence="7">
    <location>
        <begin position="381"/>
        <end position="403"/>
    </location>
</feature>
<feature type="domain" description="Major facilitator superfamily (MFS) profile" evidence="8">
    <location>
        <begin position="59"/>
        <end position="474"/>
    </location>
</feature>
<keyword evidence="10" id="KW-1185">Reference proteome</keyword>
<evidence type="ECO:0000256" key="7">
    <source>
        <dbReference type="SAM" id="Phobius"/>
    </source>
</evidence>
<feature type="transmembrane region" description="Helical" evidence="7">
    <location>
        <begin position="294"/>
        <end position="317"/>
    </location>
</feature>
<proteinExistence type="predicted"/>
<dbReference type="Gene3D" id="1.20.1250.20">
    <property type="entry name" value="MFS general substrate transporter like domains"/>
    <property type="match status" value="2"/>
</dbReference>
<dbReference type="Proteomes" id="UP000053328">
    <property type="component" value="Unassembled WGS sequence"/>
</dbReference>
<dbReference type="InterPro" id="IPR020846">
    <property type="entry name" value="MFS_dom"/>
</dbReference>
<feature type="transmembrane region" description="Helical" evidence="7">
    <location>
        <begin position="156"/>
        <end position="176"/>
    </location>
</feature>
<dbReference type="Pfam" id="PF07690">
    <property type="entry name" value="MFS_1"/>
    <property type="match status" value="1"/>
</dbReference>
<feature type="transmembrane region" description="Helical" evidence="7">
    <location>
        <begin position="59"/>
        <end position="77"/>
    </location>
</feature>
<feature type="transmembrane region" description="Helical" evidence="7">
    <location>
        <begin position="449"/>
        <end position="470"/>
    </location>
</feature>
<dbReference type="PANTHER" id="PTHR43791">
    <property type="entry name" value="PERMEASE-RELATED"/>
    <property type="match status" value="1"/>
</dbReference>
<feature type="transmembrane region" description="Helical" evidence="7">
    <location>
        <begin position="415"/>
        <end position="437"/>
    </location>
</feature>
<dbReference type="PANTHER" id="PTHR43791:SF53">
    <property type="entry name" value="MAJOR FACILITATOR SUPERFAMILY (MFS) PROFILE DOMAIN-CONTAINING PROTEIN"/>
    <property type="match status" value="1"/>
</dbReference>
<dbReference type="SUPFAM" id="SSF103473">
    <property type="entry name" value="MFS general substrate transporter"/>
    <property type="match status" value="1"/>
</dbReference>
<evidence type="ECO:0000256" key="2">
    <source>
        <dbReference type="ARBA" id="ARBA00022448"/>
    </source>
</evidence>
<keyword evidence="3 7" id="KW-0812">Transmembrane</keyword>
<dbReference type="GO" id="GO:0022857">
    <property type="term" value="F:transmembrane transporter activity"/>
    <property type="evidence" value="ECO:0007669"/>
    <property type="project" value="InterPro"/>
</dbReference>
<dbReference type="EMBL" id="KN847492">
    <property type="protein sequence ID" value="KIW20171.1"/>
    <property type="molecule type" value="Genomic_DNA"/>
</dbReference>